<organism evidence="9 10">
    <name type="scientific">Agathobacter rectalis</name>
    <dbReference type="NCBI Taxonomy" id="39491"/>
    <lineage>
        <taxon>Bacteria</taxon>
        <taxon>Bacillati</taxon>
        <taxon>Bacillota</taxon>
        <taxon>Clostridia</taxon>
        <taxon>Lachnospirales</taxon>
        <taxon>Lachnospiraceae</taxon>
        <taxon>Agathobacter</taxon>
    </lineage>
</organism>
<comment type="function">
    <text evidence="7">Sigma factors are initiation factors that promote the attachment of RNA polymerase to specific initiation sites and are then released. Sigma-S contributes to the protection against external stress, thus playing a role in cellular fitness and survival.</text>
</comment>
<dbReference type="InterPro" id="IPR007627">
    <property type="entry name" value="RNA_pol_sigma70_r2"/>
</dbReference>
<dbReference type="GO" id="GO:0003677">
    <property type="term" value="F:DNA binding"/>
    <property type="evidence" value="ECO:0007669"/>
    <property type="project" value="UniProtKB-KW"/>
</dbReference>
<dbReference type="Pfam" id="PF04542">
    <property type="entry name" value="Sigma70_r2"/>
    <property type="match status" value="1"/>
</dbReference>
<sequence>MVEDYSAYTDEELIMRIHNDKNDHGDNNEIMDYILEKYKPLVRKKTNALYLMGGENDDLIQEGMIGLFKAVRDYKSDKEASFYSFAQLCITRQLSSALEASNRKKHMPLNTYISFSQSDRDGTEFEEILQDDIASPEQLLIEKEKFKEFKEQLWNKLSNMEKKVLQLYLEGNNYTSIARMLGKSDKSIDNALSRIRQKLKRK</sequence>
<dbReference type="Proteomes" id="UP000245905">
    <property type="component" value="Unassembled WGS sequence"/>
</dbReference>
<evidence type="ECO:0000313" key="10">
    <source>
        <dbReference type="Proteomes" id="UP000245905"/>
    </source>
</evidence>
<dbReference type="NCBIfam" id="TIGR02937">
    <property type="entry name" value="sigma70-ECF"/>
    <property type="match status" value="1"/>
</dbReference>
<accession>A0A2U2EHE5</accession>
<evidence type="ECO:0000313" key="9">
    <source>
        <dbReference type="EMBL" id="PWE83945.1"/>
    </source>
</evidence>
<dbReference type="InterPro" id="IPR036388">
    <property type="entry name" value="WH-like_DNA-bd_sf"/>
</dbReference>
<dbReference type="GO" id="GO:0016987">
    <property type="term" value="F:sigma factor activity"/>
    <property type="evidence" value="ECO:0007669"/>
    <property type="project" value="UniProtKB-KW"/>
</dbReference>
<dbReference type="AlphaFoldDB" id="A0A2U2EHE5"/>
<dbReference type="PROSITE" id="PS00715">
    <property type="entry name" value="SIGMA70_1"/>
    <property type="match status" value="1"/>
</dbReference>
<evidence type="ECO:0000259" key="8">
    <source>
        <dbReference type="PROSITE" id="PS00715"/>
    </source>
</evidence>
<dbReference type="PANTHER" id="PTHR30385">
    <property type="entry name" value="SIGMA FACTOR F FLAGELLAR"/>
    <property type="match status" value="1"/>
</dbReference>
<gene>
    <name evidence="9" type="ORF">LD38_07815</name>
</gene>
<keyword evidence="6" id="KW-0804">Transcription</keyword>
<comment type="similarity">
    <text evidence="1">Belongs to the sigma-70 factor family.</text>
</comment>
<keyword evidence="4" id="KW-0731">Sigma factor</keyword>
<dbReference type="Gene3D" id="1.10.10.10">
    <property type="entry name" value="Winged helix-like DNA-binding domain superfamily/Winged helix DNA-binding domain"/>
    <property type="match status" value="1"/>
</dbReference>
<dbReference type="InterPro" id="IPR014284">
    <property type="entry name" value="RNA_pol_sigma-70_dom"/>
</dbReference>
<dbReference type="PIRSF" id="PIRSF002939">
    <property type="entry name" value="RNA_polymerase_sigma-H_factor"/>
    <property type="match status" value="1"/>
</dbReference>
<dbReference type="GO" id="GO:0006352">
    <property type="term" value="P:DNA-templated transcription initiation"/>
    <property type="evidence" value="ECO:0007669"/>
    <property type="project" value="InterPro"/>
</dbReference>
<dbReference type="InterPro" id="IPR016032">
    <property type="entry name" value="Sig_transdc_resp-reg_C-effctor"/>
</dbReference>
<keyword evidence="3" id="KW-0805">Transcription regulation</keyword>
<dbReference type="Gene3D" id="1.10.1740.10">
    <property type="match status" value="1"/>
</dbReference>
<evidence type="ECO:0000256" key="2">
    <source>
        <dbReference type="ARBA" id="ARBA00021245"/>
    </source>
</evidence>
<dbReference type="Pfam" id="PF08281">
    <property type="entry name" value="Sigma70_r4_2"/>
    <property type="match status" value="1"/>
</dbReference>
<evidence type="ECO:0000256" key="3">
    <source>
        <dbReference type="ARBA" id="ARBA00023015"/>
    </source>
</evidence>
<proteinExistence type="inferred from homology"/>
<evidence type="ECO:0000256" key="7">
    <source>
        <dbReference type="ARBA" id="ARBA00024701"/>
    </source>
</evidence>
<dbReference type="InterPro" id="IPR013325">
    <property type="entry name" value="RNA_pol_sigma_r2"/>
</dbReference>
<reference evidence="9 10" key="1">
    <citation type="submission" date="2014-09" db="EMBL/GenBank/DDBJ databases">
        <title>Butyrate-producing bacteria isolated from human gut.</title>
        <authorList>
            <person name="Zhang Q."/>
            <person name="Zhao L."/>
        </authorList>
    </citation>
    <scope>NUCLEOTIDE SEQUENCE [LARGE SCALE GENOMIC DNA]</scope>
    <source>
        <strain evidence="9 10">R22</strain>
    </source>
</reference>
<dbReference type="InterPro" id="IPR000943">
    <property type="entry name" value="RNA_pol_sigma70"/>
</dbReference>
<evidence type="ECO:0000256" key="1">
    <source>
        <dbReference type="ARBA" id="ARBA00007788"/>
    </source>
</evidence>
<keyword evidence="5" id="KW-0238">DNA-binding</keyword>
<protein>
    <recommendedName>
        <fullName evidence="2">RNA polymerase sigma factor SigS</fullName>
    </recommendedName>
</protein>
<dbReference type="PANTHER" id="PTHR30385:SF1">
    <property type="entry name" value="RNA POLYMERASE SIGMA-H FACTOR"/>
    <property type="match status" value="1"/>
</dbReference>
<evidence type="ECO:0000256" key="5">
    <source>
        <dbReference type="ARBA" id="ARBA00023125"/>
    </source>
</evidence>
<dbReference type="InterPro" id="IPR013249">
    <property type="entry name" value="RNA_pol_sigma70_r4_t2"/>
</dbReference>
<dbReference type="InterPro" id="IPR016371">
    <property type="entry name" value="RNA_pol_sigma-H_factor"/>
</dbReference>
<dbReference type="SUPFAM" id="SSF46894">
    <property type="entry name" value="C-terminal effector domain of the bipartite response regulators"/>
    <property type="match status" value="1"/>
</dbReference>
<dbReference type="SUPFAM" id="SSF88946">
    <property type="entry name" value="Sigma2 domain of RNA polymerase sigma factors"/>
    <property type="match status" value="1"/>
</dbReference>
<comment type="caution">
    <text evidence="9">The sequence shown here is derived from an EMBL/GenBank/DDBJ whole genome shotgun (WGS) entry which is preliminary data.</text>
</comment>
<evidence type="ECO:0000256" key="4">
    <source>
        <dbReference type="ARBA" id="ARBA00023082"/>
    </source>
</evidence>
<dbReference type="EMBL" id="JRFS01000014">
    <property type="protein sequence ID" value="PWE83945.1"/>
    <property type="molecule type" value="Genomic_DNA"/>
</dbReference>
<name>A0A2U2EHE5_9FIRM</name>
<feature type="domain" description="RNA polymerase sigma-70" evidence="8">
    <location>
        <begin position="58"/>
        <end position="71"/>
    </location>
</feature>
<evidence type="ECO:0000256" key="6">
    <source>
        <dbReference type="ARBA" id="ARBA00023163"/>
    </source>
</evidence>